<feature type="binding site" evidence="1">
    <location>
        <position position="48"/>
    </location>
    <ligand>
        <name>Mg(2+)</name>
        <dbReference type="ChEBI" id="CHEBI:18420"/>
        <label>2</label>
    </ligand>
</feature>
<dbReference type="GO" id="GO:0005524">
    <property type="term" value="F:ATP binding"/>
    <property type="evidence" value="ECO:0007669"/>
    <property type="project" value="UniProtKB-UniRule"/>
</dbReference>
<dbReference type="InterPro" id="IPR036921">
    <property type="entry name" value="PurM-like_N_sf"/>
</dbReference>
<dbReference type="Gene3D" id="3.90.650.10">
    <property type="entry name" value="PurM-like C-terminal domain"/>
    <property type="match status" value="1"/>
</dbReference>
<keyword evidence="1" id="KW-0067">ATP-binding</keyword>
<sequence>MKIKSIGGEQGLIQMIKRRPRNRAVLVGIGDDAAVVRPGRKKLVLTTDLLVEDDHFSLKWSSPEQVGKKAVEANVSDVAAMNAKPLYALVSVCLKKSATVEFVRGLYKGIYSAGKKYGVDVIGGDFTHGEKAVVNIAMVGEASGRLCLRSNAKNGDLIFVSGNIGGSTAGLELLRKGKRGFANVKKMHLEPKAQLGKALKIGSIANAMEDVSDGLASEVKNICRESGKGAEIFLEKIPISGEVKKAAKVLEKSAVDFALFGGEDFELVFTVPRKNRKRAERLGTEVGKITKGKKIYLVENGKKALLEKAGYDHFA</sequence>
<feature type="binding site" evidence="1">
    <location>
        <position position="32"/>
    </location>
    <ligand>
        <name>Mg(2+)</name>
        <dbReference type="ChEBI" id="CHEBI:18420"/>
        <label>3</label>
    </ligand>
</feature>
<feature type="binding site" evidence="1">
    <location>
        <position position="77"/>
    </location>
    <ligand>
        <name>Mg(2+)</name>
        <dbReference type="ChEBI" id="CHEBI:18420"/>
        <label>2</label>
    </ligand>
</feature>
<comment type="miscellaneous">
    <text evidence="1">Reaction mechanism of ThiL seems to utilize a direct, inline transfer of the gamma-phosphate of ATP to TMP rather than a phosphorylated enzyme intermediate.</text>
</comment>
<evidence type="ECO:0000256" key="1">
    <source>
        <dbReference type="HAMAP-Rule" id="MF_02128"/>
    </source>
</evidence>
<keyword evidence="1 4" id="KW-0418">Kinase</keyword>
<feature type="binding site" evidence="1">
    <location>
        <begin position="124"/>
        <end position="125"/>
    </location>
    <ligand>
        <name>ATP</name>
        <dbReference type="ChEBI" id="CHEBI:30616"/>
    </ligand>
</feature>
<comment type="catalytic activity">
    <reaction evidence="1">
        <text>thiamine phosphate + ATP = thiamine diphosphate + ADP</text>
        <dbReference type="Rhea" id="RHEA:15913"/>
        <dbReference type="ChEBI" id="CHEBI:30616"/>
        <dbReference type="ChEBI" id="CHEBI:37575"/>
        <dbReference type="ChEBI" id="CHEBI:58937"/>
        <dbReference type="ChEBI" id="CHEBI:456216"/>
        <dbReference type="EC" id="2.7.4.16"/>
    </reaction>
</comment>
<dbReference type="InterPro" id="IPR006283">
    <property type="entry name" value="ThiL-like"/>
</dbReference>
<dbReference type="Gene3D" id="3.30.1330.10">
    <property type="entry name" value="PurM-like, N-terminal domain"/>
    <property type="match status" value="1"/>
</dbReference>
<dbReference type="GO" id="GO:0009228">
    <property type="term" value="P:thiamine biosynthetic process"/>
    <property type="evidence" value="ECO:0007669"/>
    <property type="project" value="UniProtKB-KW"/>
</dbReference>
<keyword evidence="1" id="KW-0479">Metal-binding</keyword>
<feature type="binding site" evidence="1">
    <location>
        <position position="47"/>
    </location>
    <ligand>
        <name>Mg(2+)</name>
        <dbReference type="ChEBI" id="CHEBI:18420"/>
        <label>1</label>
    </ligand>
</feature>
<keyword evidence="1" id="KW-0547">Nucleotide-binding</keyword>
<feature type="domain" description="PurM-like C-terminal" evidence="3">
    <location>
        <begin position="154"/>
        <end position="297"/>
    </location>
</feature>
<feature type="domain" description="PurM-like N-terminal" evidence="2">
    <location>
        <begin position="30"/>
        <end position="141"/>
    </location>
</feature>
<comment type="caution">
    <text evidence="4">The sequence shown here is derived from an EMBL/GenBank/DDBJ whole genome shotgun (WGS) entry which is preliminary data.</text>
</comment>
<dbReference type="SUPFAM" id="SSF55326">
    <property type="entry name" value="PurM N-terminal domain-like"/>
    <property type="match status" value="1"/>
</dbReference>
<feature type="binding site" evidence="1">
    <location>
        <position position="125"/>
    </location>
    <ligand>
        <name>Mg(2+)</name>
        <dbReference type="ChEBI" id="CHEBI:18420"/>
        <label>1</label>
    </ligand>
</feature>
<dbReference type="AlphaFoldDB" id="A0A938YSA3"/>
<dbReference type="Pfam" id="PF02769">
    <property type="entry name" value="AIRS_C"/>
    <property type="match status" value="1"/>
</dbReference>
<feature type="binding site" evidence="1">
    <location>
        <position position="46"/>
    </location>
    <ligand>
        <name>Mg(2+)</name>
        <dbReference type="ChEBI" id="CHEBI:18420"/>
        <label>4</label>
    </ligand>
</feature>
<evidence type="ECO:0000313" key="5">
    <source>
        <dbReference type="Proteomes" id="UP000809243"/>
    </source>
</evidence>
<organism evidence="4 5">
    <name type="scientific">Candidatus Iainarchaeum sp</name>
    <dbReference type="NCBI Taxonomy" id="3101447"/>
    <lineage>
        <taxon>Archaea</taxon>
        <taxon>Candidatus Iainarchaeota</taxon>
        <taxon>Candidatus Iainarchaeia</taxon>
        <taxon>Candidatus Iainarchaeales</taxon>
        <taxon>Candidatus Iainarchaeaceae</taxon>
        <taxon>Candidatus Iainarchaeum</taxon>
    </lineage>
</organism>
<feature type="binding site" evidence="1">
    <location>
        <position position="311"/>
    </location>
    <ligand>
        <name>substrate</name>
    </ligand>
</feature>
<dbReference type="PIRSF" id="PIRSF005303">
    <property type="entry name" value="Thiam_monoph_kin"/>
    <property type="match status" value="1"/>
</dbReference>
<dbReference type="Proteomes" id="UP000809243">
    <property type="component" value="Unassembled WGS sequence"/>
</dbReference>
<feature type="binding site" evidence="1">
    <location>
        <position position="263"/>
    </location>
    <ligand>
        <name>substrate</name>
    </ligand>
</feature>
<dbReference type="InterPro" id="IPR010918">
    <property type="entry name" value="PurM-like_C_dom"/>
</dbReference>
<feature type="binding site" evidence="1">
    <location>
        <position position="149"/>
    </location>
    <ligand>
        <name>ATP</name>
        <dbReference type="ChEBI" id="CHEBI:30616"/>
    </ligand>
</feature>
<feature type="binding site" evidence="1">
    <location>
        <position position="107"/>
    </location>
    <ligand>
        <name>ATP</name>
        <dbReference type="ChEBI" id="CHEBI:30616"/>
    </ligand>
</feature>
<dbReference type="NCBIfam" id="TIGR01379">
    <property type="entry name" value="thiL"/>
    <property type="match status" value="1"/>
</dbReference>
<dbReference type="InterPro" id="IPR016188">
    <property type="entry name" value="PurM-like_N"/>
</dbReference>
<dbReference type="SUPFAM" id="SSF56042">
    <property type="entry name" value="PurM C-terminal domain-like"/>
    <property type="match status" value="1"/>
</dbReference>
<evidence type="ECO:0000259" key="3">
    <source>
        <dbReference type="Pfam" id="PF02769"/>
    </source>
</evidence>
<dbReference type="InterPro" id="IPR036676">
    <property type="entry name" value="PurM-like_C_sf"/>
</dbReference>
<evidence type="ECO:0000313" key="4">
    <source>
        <dbReference type="EMBL" id="MBN2067137.1"/>
    </source>
</evidence>
<comment type="pathway">
    <text evidence="1">Cofactor biosynthesis; thiamine diphosphate biosynthesis; thiamine diphosphate from thiamine phosphate: step 1/1.</text>
</comment>
<keyword evidence="1 4" id="KW-0808">Transferase</keyword>
<protein>
    <recommendedName>
        <fullName evidence="1">Thiamine-monophosphate kinase</fullName>
        <shortName evidence="1">TMP kinase</shortName>
        <shortName evidence="1">Thiamine-phosphate kinase</shortName>
        <ecNumber evidence="1">2.7.4.16</ecNumber>
    </recommendedName>
</protein>
<name>A0A938YSA3_9ARCH</name>
<accession>A0A938YSA3</accession>
<dbReference type="Pfam" id="PF00586">
    <property type="entry name" value="AIRS"/>
    <property type="match status" value="1"/>
</dbReference>
<dbReference type="GO" id="GO:0009229">
    <property type="term" value="P:thiamine diphosphate biosynthetic process"/>
    <property type="evidence" value="ECO:0007669"/>
    <property type="project" value="UniProtKB-UniRule"/>
</dbReference>
<dbReference type="PANTHER" id="PTHR30270:SF0">
    <property type="entry name" value="THIAMINE-MONOPHOSPHATE KINASE"/>
    <property type="match status" value="1"/>
</dbReference>
<evidence type="ECO:0000259" key="2">
    <source>
        <dbReference type="Pfam" id="PF00586"/>
    </source>
</evidence>
<dbReference type="CDD" id="cd02194">
    <property type="entry name" value="ThiL"/>
    <property type="match status" value="1"/>
</dbReference>
<feature type="binding site" evidence="1">
    <location>
        <position position="32"/>
    </location>
    <ligand>
        <name>Mg(2+)</name>
        <dbReference type="ChEBI" id="CHEBI:18420"/>
        <label>4</label>
    </ligand>
</feature>
<comment type="function">
    <text evidence="1">Catalyzes the ATP-dependent phosphorylation of thiamine-monophosphate (TMP) to form thiamine-pyrophosphate (TPP), the active form of vitamin B1.</text>
</comment>
<dbReference type="GO" id="GO:0009030">
    <property type="term" value="F:thiamine-phosphate kinase activity"/>
    <property type="evidence" value="ECO:0007669"/>
    <property type="project" value="UniProtKB-UniRule"/>
</dbReference>
<dbReference type="PANTHER" id="PTHR30270">
    <property type="entry name" value="THIAMINE-MONOPHOSPHATE KINASE"/>
    <property type="match status" value="1"/>
</dbReference>
<reference evidence="4" key="1">
    <citation type="submission" date="2021-01" db="EMBL/GenBank/DDBJ databases">
        <title>Active Sulfur Cycling in an Early Earth Analoge.</title>
        <authorList>
            <person name="Hahn C.R."/>
            <person name="Youssef N.H."/>
            <person name="Elshahed M."/>
        </authorList>
    </citation>
    <scope>NUCLEOTIDE SEQUENCE</scope>
    <source>
        <strain evidence="4">Zod_Metabat.1151</strain>
    </source>
</reference>
<feature type="binding site" evidence="1">
    <location>
        <position position="213"/>
    </location>
    <ligand>
        <name>Mg(2+)</name>
        <dbReference type="ChEBI" id="CHEBI:18420"/>
        <label>5</label>
    </ligand>
</feature>
<keyword evidence="1" id="KW-0460">Magnesium</keyword>
<keyword evidence="1" id="KW-0784">Thiamine biosynthesis</keyword>
<dbReference type="EC" id="2.7.4.16" evidence="1"/>
<feature type="binding site" evidence="1">
    <location>
        <position position="77"/>
    </location>
    <ligand>
        <name>Mg(2+)</name>
        <dbReference type="ChEBI" id="CHEBI:18420"/>
        <label>3</label>
    </ligand>
</feature>
<feature type="binding site" evidence="1">
    <location>
        <position position="212"/>
    </location>
    <ligand>
        <name>ATP</name>
        <dbReference type="ChEBI" id="CHEBI:30616"/>
    </ligand>
</feature>
<feature type="binding site" evidence="1">
    <location>
        <position position="55"/>
    </location>
    <ligand>
        <name>substrate</name>
    </ligand>
</feature>
<feature type="binding site" evidence="1">
    <location>
        <position position="77"/>
    </location>
    <ligand>
        <name>Mg(2+)</name>
        <dbReference type="ChEBI" id="CHEBI:18420"/>
        <label>4</label>
    </ligand>
</feature>
<proteinExistence type="inferred from homology"/>
<gene>
    <name evidence="1 4" type="primary">thiL</name>
    <name evidence="4" type="ORF">JW744_01575</name>
</gene>
<dbReference type="GO" id="GO:0000287">
    <property type="term" value="F:magnesium ion binding"/>
    <property type="evidence" value="ECO:0007669"/>
    <property type="project" value="UniProtKB-UniRule"/>
</dbReference>
<comment type="similarity">
    <text evidence="1">Belongs to the thiamine-monophosphate kinase family.</text>
</comment>
<dbReference type="EMBL" id="JAFGDB010000026">
    <property type="protein sequence ID" value="MBN2067137.1"/>
    <property type="molecule type" value="Genomic_DNA"/>
</dbReference>
<feature type="binding site" evidence="1">
    <location>
        <position position="48"/>
    </location>
    <ligand>
        <name>Mg(2+)</name>
        <dbReference type="ChEBI" id="CHEBI:18420"/>
        <label>1</label>
    </ligand>
</feature>
<feature type="binding site" evidence="1">
    <location>
        <position position="210"/>
    </location>
    <ligand>
        <name>Mg(2+)</name>
        <dbReference type="ChEBI" id="CHEBI:18420"/>
        <label>3</label>
    </ligand>
</feature>
<dbReference type="HAMAP" id="MF_02128">
    <property type="entry name" value="TMP_kinase"/>
    <property type="match status" value="1"/>
</dbReference>